<protein>
    <recommendedName>
        <fullName evidence="7">Amino acid transporter transmembrane domain-containing protein</fullName>
    </recommendedName>
</protein>
<dbReference type="GO" id="GO:0015179">
    <property type="term" value="F:L-amino acid transmembrane transporter activity"/>
    <property type="evidence" value="ECO:0007669"/>
    <property type="project" value="TreeGrafter"/>
</dbReference>
<evidence type="ECO:0000256" key="1">
    <source>
        <dbReference type="ARBA" id="ARBA00004141"/>
    </source>
</evidence>
<evidence type="ECO:0000259" key="7">
    <source>
        <dbReference type="Pfam" id="PF01490"/>
    </source>
</evidence>
<sequence>MSKSDKTQQNPPPVILPINLNPEKSASVQDFNSTSKLAYDDEDYNPFEHRVVENPNTTAGALAHLLKSSLGTGILAMPNAFNNAGLVFASIMTIIVGFLCTHCVWILVSTSHKICKISRTPVLGFAETAEKVFEYGPTWAKKWSRAARNFVDYGLMATYYSAGCVYIVFIANTFHGICNDLLNDPWNLKWRTLD</sequence>
<reference evidence="8" key="1">
    <citation type="submission" date="2021-03" db="EMBL/GenBank/DDBJ databases">
        <title>Chromosome level genome of the anhydrobiotic midge Polypedilum vanderplanki.</title>
        <authorList>
            <person name="Yoshida Y."/>
            <person name="Kikawada T."/>
            <person name="Gusev O."/>
        </authorList>
    </citation>
    <scope>NUCLEOTIDE SEQUENCE</scope>
    <source>
        <strain evidence="8">NIAS01</strain>
        <tissue evidence="8">Whole body or cell culture</tissue>
    </source>
</reference>
<evidence type="ECO:0000313" key="9">
    <source>
        <dbReference type="Proteomes" id="UP001107558"/>
    </source>
</evidence>
<comment type="subcellular location">
    <subcellularLocation>
        <location evidence="1">Membrane</location>
        <topology evidence="1">Multi-pass membrane protein</topology>
    </subcellularLocation>
</comment>
<dbReference type="GO" id="GO:0005774">
    <property type="term" value="C:vacuolar membrane"/>
    <property type="evidence" value="ECO:0007669"/>
    <property type="project" value="TreeGrafter"/>
</dbReference>
<evidence type="ECO:0000256" key="5">
    <source>
        <dbReference type="SAM" id="MobiDB-lite"/>
    </source>
</evidence>
<dbReference type="PANTHER" id="PTHR22950:SF494">
    <property type="entry name" value="GH04538P"/>
    <property type="match status" value="1"/>
</dbReference>
<evidence type="ECO:0000256" key="4">
    <source>
        <dbReference type="ARBA" id="ARBA00023136"/>
    </source>
</evidence>
<gene>
    <name evidence="8" type="ORF">PVAND_012853</name>
</gene>
<keyword evidence="3 6" id="KW-1133">Transmembrane helix</keyword>
<dbReference type="PANTHER" id="PTHR22950">
    <property type="entry name" value="AMINO ACID TRANSPORTER"/>
    <property type="match status" value="1"/>
</dbReference>
<organism evidence="8 9">
    <name type="scientific">Polypedilum vanderplanki</name>
    <name type="common">Sleeping chironomid midge</name>
    <dbReference type="NCBI Taxonomy" id="319348"/>
    <lineage>
        <taxon>Eukaryota</taxon>
        <taxon>Metazoa</taxon>
        <taxon>Ecdysozoa</taxon>
        <taxon>Arthropoda</taxon>
        <taxon>Hexapoda</taxon>
        <taxon>Insecta</taxon>
        <taxon>Pterygota</taxon>
        <taxon>Neoptera</taxon>
        <taxon>Endopterygota</taxon>
        <taxon>Diptera</taxon>
        <taxon>Nematocera</taxon>
        <taxon>Chironomoidea</taxon>
        <taxon>Chironomidae</taxon>
        <taxon>Chironominae</taxon>
        <taxon>Polypedilum</taxon>
        <taxon>Polypedilum</taxon>
    </lineage>
</organism>
<feature type="domain" description="Amino acid transporter transmembrane" evidence="7">
    <location>
        <begin position="57"/>
        <end position="184"/>
    </location>
</feature>
<comment type="caution">
    <text evidence="8">The sequence shown here is derived from an EMBL/GenBank/DDBJ whole genome shotgun (WGS) entry which is preliminary data.</text>
</comment>
<proteinExistence type="predicted"/>
<keyword evidence="4 6" id="KW-0472">Membrane</keyword>
<dbReference type="InterPro" id="IPR013057">
    <property type="entry name" value="AA_transpt_TM"/>
</dbReference>
<dbReference type="AlphaFoldDB" id="A0A9J6CNV3"/>
<evidence type="ECO:0000256" key="2">
    <source>
        <dbReference type="ARBA" id="ARBA00022692"/>
    </source>
</evidence>
<keyword evidence="2 6" id="KW-0812">Transmembrane</keyword>
<feature type="transmembrane region" description="Helical" evidence="6">
    <location>
        <begin position="86"/>
        <end position="108"/>
    </location>
</feature>
<name>A0A9J6CNV3_POLVA</name>
<dbReference type="Pfam" id="PF01490">
    <property type="entry name" value="Aa_trans"/>
    <property type="match status" value="1"/>
</dbReference>
<feature type="transmembrane region" description="Helical" evidence="6">
    <location>
        <begin position="150"/>
        <end position="171"/>
    </location>
</feature>
<evidence type="ECO:0000313" key="8">
    <source>
        <dbReference type="EMBL" id="KAG5683580.1"/>
    </source>
</evidence>
<dbReference type="EMBL" id="JADBJN010000001">
    <property type="protein sequence ID" value="KAG5683580.1"/>
    <property type="molecule type" value="Genomic_DNA"/>
</dbReference>
<keyword evidence="9" id="KW-1185">Reference proteome</keyword>
<evidence type="ECO:0000256" key="6">
    <source>
        <dbReference type="SAM" id="Phobius"/>
    </source>
</evidence>
<evidence type="ECO:0000256" key="3">
    <source>
        <dbReference type="ARBA" id="ARBA00022989"/>
    </source>
</evidence>
<dbReference type="OrthoDB" id="1684102at2759"/>
<feature type="region of interest" description="Disordered" evidence="5">
    <location>
        <begin position="1"/>
        <end position="22"/>
    </location>
</feature>
<dbReference type="Proteomes" id="UP001107558">
    <property type="component" value="Chromosome 1"/>
</dbReference>
<accession>A0A9J6CNV3</accession>